<accession>A0A251TIA4</accession>
<proteinExistence type="predicted"/>
<gene>
    <name evidence="3" type="ORF">HannXRQ_Chr10g0289571</name>
    <name evidence="2" type="ORF">HanXRQr2_Chr10g0437771</name>
</gene>
<dbReference type="Gramene" id="mRNA:HanXRQr2_Chr10g0437771">
    <property type="protein sequence ID" value="CDS:HanXRQr2_Chr10g0437771.1"/>
    <property type="gene ID" value="HanXRQr2_Chr10g0437771"/>
</dbReference>
<keyword evidence="1" id="KW-0732">Signal</keyword>
<reference evidence="2" key="3">
    <citation type="submission" date="2020-06" db="EMBL/GenBank/DDBJ databases">
        <title>Helianthus annuus Genome sequencing and assembly Release 2.</title>
        <authorList>
            <person name="Gouzy J."/>
            <person name="Langlade N."/>
            <person name="Munos S."/>
        </authorList>
    </citation>
    <scope>NUCLEOTIDE SEQUENCE</scope>
    <source>
        <tissue evidence="2">Leaves</tissue>
    </source>
</reference>
<feature type="signal peptide" evidence="1">
    <location>
        <begin position="1"/>
        <end position="21"/>
    </location>
</feature>
<reference evidence="3" key="2">
    <citation type="submission" date="2017-02" db="EMBL/GenBank/DDBJ databases">
        <title>Sunflower complete genome.</title>
        <authorList>
            <person name="Langlade N."/>
            <person name="Munos S."/>
        </authorList>
    </citation>
    <scope>NUCLEOTIDE SEQUENCE [LARGE SCALE GENOMIC DNA]</scope>
    <source>
        <tissue evidence="3">Leaves</tissue>
    </source>
</reference>
<protein>
    <submittedName>
        <fullName evidence="2">Cell wall protein</fullName>
    </submittedName>
</protein>
<dbReference type="PANTHER" id="PTHR36733:SF1">
    <property type="entry name" value="CELL WALL PROTEIN-RELATED"/>
    <property type="match status" value="1"/>
</dbReference>
<dbReference type="InParanoid" id="A0A251TIA4"/>
<dbReference type="FunCoup" id="A0A251TIA4">
    <property type="interactions" value="5"/>
</dbReference>
<dbReference type="PANTHER" id="PTHR36733">
    <property type="entry name" value="CELL WALL PROTEIN-RELATED"/>
    <property type="match status" value="1"/>
</dbReference>
<dbReference type="EMBL" id="MNCJ02000325">
    <property type="protein sequence ID" value="KAF5786180.1"/>
    <property type="molecule type" value="Genomic_DNA"/>
</dbReference>
<dbReference type="Proteomes" id="UP000215914">
    <property type="component" value="Chromosome 10"/>
</dbReference>
<dbReference type="EMBL" id="CM007899">
    <property type="protein sequence ID" value="OTG10614.1"/>
    <property type="molecule type" value="Genomic_DNA"/>
</dbReference>
<reference evidence="2 4" key="1">
    <citation type="journal article" date="2017" name="Nature">
        <title>The sunflower genome provides insights into oil metabolism, flowering and Asterid evolution.</title>
        <authorList>
            <person name="Badouin H."/>
            <person name="Gouzy J."/>
            <person name="Grassa C.J."/>
            <person name="Murat F."/>
            <person name="Staton S.E."/>
            <person name="Cottret L."/>
            <person name="Lelandais-Briere C."/>
            <person name="Owens G.L."/>
            <person name="Carrere S."/>
            <person name="Mayjonade B."/>
            <person name="Legrand L."/>
            <person name="Gill N."/>
            <person name="Kane N.C."/>
            <person name="Bowers J.E."/>
            <person name="Hubner S."/>
            <person name="Bellec A."/>
            <person name="Berard A."/>
            <person name="Berges H."/>
            <person name="Blanchet N."/>
            <person name="Boniface M.C."/>
            <person name="Brunel D."/>
            <person name="Catrice O."/>
            <person name="Chaidir N."/>
            <person name="Claudel C."/>
            <person name="Donnadieu C."/>
            <person name="Faraut T."/>
            <person name="Fievet G."/>
            <person name="Helmstetter N."/>
            <person name="King M."/>
            <person name="Knapp S.J."/>
            <person name="Lai Z."/>
            <person name="Le Paslier M.C."/>
            <person name="Lippi Y."/>
            <person name="Lorenzon L."/>
            <person name="Mandel J.R."/>
            <person name="Marage G."/>
            <person name="Marchand G."/>
            <person name="Marquand E."/>
            <person name="Bret-Mestries E."/>
            <person name="Morien E."/>
            <person name="Nambeesan S."/>
            <person name="Nguyen T."/>
            <person name="Pegot-Espagnet P."/>
            <person name="Pouilly N."/>
            <person name="Raftis F."/>
            <person name="Sallet E."/>
            <person name="Schiex T."/>
            <person name="Thomas J."/>
            <person name="Vandecasteele C."/>
            <person name="Vares D."/>
            <person name="Vear F."/>
            <person name="Vautrin S."/>
            <person name="Crespi M."/>
            <person name="Mangin B."/>
            <person name="Burke J.M."/>
            <person name="Salse J."/>
            <person name="Munos S."/>
            <person name="Vincourt P."/>
            <person name="Rieseberg L.H."/>
            <person name="Langlade N.B."/>
        </authorList>
    </citation>
    <scope>NUCLEOTIDE SEQUENCE [LARGE SCALE GENOMIC DNA]</scope>
    <source>
        <strain evidence="4">cv. SF193</strain>
        <tissue evidence="2">Leaves</tissue>
    </source>
</reference>
<dbReference type="InterPro" id="IPR034565">
    <property type="entry name" value="Put_cell_wall"/>
</dbReference>
<feature type="chain" id="PRO_5012784071" evidence="1">
    <location>
        <begin position="22"/>
        <end position="126"/>
    </location>
</feature>
<evidence type="ECO:0000313" key="3">
    <source>
        <dbReference type="EMBL" id="OTG10614.1"/>
    </source>
</evidence>
<sequence>MAKTVMALVFVFNLLISVTMAGRNIPNAKPDDDKHTKSLLYYDRGYLIPGVGRGITPKPNEGFNPVTYNPITGSNNGFPGITVPSVGGLGGGNYLPGGDDTLIPNPGFEVPIPGGIDNTPVAAARP</sequence>
<evidence type="ECO:0000256" key="1">
    <source>
        <dbReference type="SAM" id="SignalP"/>
    </source>
</evidence>
<evidence type="ECO:0000313" key="2">
    <source>
        <dbReference type="EMBL" id="KAF5786180.1"/>
    </source>
</evidence>
<organism evidence="3 4">
    <name type="scientific">Helianthus annuus</name>
    <name type="common">Common sunflower</name>
    <dbReference type="NCBI Taxonomy" id="4232"/>
    <lineage>
        <taxon>Eukaryota</taxon>
        <taxon>Viridiplantae</taxon>
        <taxon>Streptophyta</taxon>
        <taxon>Embryophyta</taxon>
        <taxon>Tracheophyta</taxon>
        <taxon>Spermatophyta</taxon>
        <taxon>Magnoliopsida</taxon>
        <taxon>eudicotyledons</taxon>
        <taxon>Gunneridae</taxon>
        <taxon>Pentapetalae</taxon>
        <taxon>asterids</taxon>
        <taxon>campanulids</taxon>
        <taxon>Asterales</taxon>
        <taxon>Asteraceae</taxon>
        <taxon>Asteroideae</taxon>
        <taxon>Heliantheae alliance</taxon>
        <taxon>Heliantheae</taxon>
        <taxon>Helianthus</taxon>
    </lineage>
</organism>
<keyword evidence="4" id="KW-1185">Reference proteome</keyword>
<name>A0A251TIA4_HELAN</name>
<dbReference type="OMA" id="KQPEWFI"/>
<dbReference type="AlphaFoldDB" id="A0A251TIA4"/>
<evidence type="ECO:0000313" key="4">
    <source>
        <dbReference type="Proteomes" id="UP000215914"/>
    </source>
</evidence>